<dbReference type="EMBL" id="KK122555">
    <property type="protein sequence ID" value="KFM82984.1"/>
    <property type="molecule type" value="Genomic_DNA"/>
</dbReference>
<sequence>MWYDTYRISSQDGNKSMCENCTKMALLLTETTDTKTVNMATQPG</sequence>
<proteinExistence type="predicted"/>
<reference evidence="1 2" key="1">
    <citation type="submission" date="2013-11" db="EMBL/GenBank/DDBJ databases">
        <title>Genome sequencing of Stegodyphus mimosarum.</title>
        <authorList>
            <person name="Bechsgaard J."/>
        </authorList>
    </citation>
    <scope>NUCLEOTIDE SEQUENCE [LARGE SCALE GENOMIC DNA]</scope>
</reference>
<protein>
    <submittedName>
        <fullName evidence="1">Uncharacterized protein</fullName>
    </submittedName>
</protein>
<evidence type="ECO:0000313" key="1">
    <source>
        <dbReference type="EMBL" id="KFM82984.1"/>
    </source>
</evidence>
<keyword evidence="2" id="KW-1185">Reference proteome</keyword>
<accession>A0A087V045</accession>
<name>A0A087V045_STEMI</name>
<evidence type="ECO:0000313" key="2">
    <source>
        <dbReference type="Proteomes" id="UP000054359"/>
    </source>
</evidence>
<gene>
    <name evidence="1" type="ORF">X975_00762</name>
</gene>
<feature type="non-terminal residue" evidence="1">
    <location>
        <position position="44"/>
    </location>
</feature>
<organism evidence="1 2">
    <name type="scientific">Stegodyphus mimosarum</name>
    <name type="common">African social velvet spider</name>
    <dbReference type="NCBI Taxonomy" id="407821"/>
    <lineage>
        <taxon>Eukaryota</taxon>
        <taxon>Metazoa</taxon>
        <taxon>Ecdysozoa</taxon>
        <taxon>Arthropoda</taxon>
        <taxon>Chelicerata</taxon>
        <taxon>Arachnida</taxon>
        <taxon>Araneae</taxon>
        <taxon>Araneomorphae</taxon>
        <taxon>Entelegynae</taxon>
        <taxon>Eresoidea</taxon>
        <taxon>Eresidae</taxon>
        <taxon>Stegodyphus</taxon>
    </lineage>
</organism>
<dbReference type="AlphaFoldDB" id="A0A087V045"/>
<dbReference type="Proteomes" id="UP000054359">
    <property type="component" value="Unassembled WGS sequence"/>
</dbReference>